<evidence type="ECO:0000256" key="1">
    <source>
        <dbReference type="SAM" id="MobiDB-lite"/>
    </source>
</evidence>
<evidence type="ECO:0000313" key="3">
    <source>
        <dbReference type="Proteomes" id="UP000324897"/>
    </source>
</evidence>
<proteinExistence type="predicted"/>
<sequence length="172" mass="18017">MILPIFLLRRSEEEENIEVISRFRLPALDDRRSCILNCSSRAARSASNSSSSSTSSAACSRSWSSRSHSLTKSSATTRSSAARSVARMRLSFDFSLSSSPSSMALGSAEGPNGCSSGAASRLARNAKSSRKSRRSSTSLASPRGAMGGNPCCAGVWRLAGSWVGLSATLDGV</sequence>
<protein>
    <submittedName>
        <fullName evidence="2">Uncharacterized protein</fullName>
    </submittedName>
</protein>
<dbReference type="AlphaFoldDB" id="A0A5J9TV77"/>
<dbReference type="Proteomes" id="UP000324897">
    <property type="component" value="Unassembled WGS sequence"/>
</dbReference>
<comment type="caution">
    <text evidence="2">The sequence shown here is derived from an EMBL/GenBank/DDBJ whole genome shotgun (WGS) entry which is preliminary data.</text>
</comment>
<evidence type="ECO:0000313" key="2">
    <source>
        <dbReference type="EMBL" id="TVU15279.1"/>
    </source>
</evidence>
<dbReference type="Gramene" id="TVU15279">
    <property type="protein sequence ID" value="TVU15279"/>
    <property type="gene ID" value="EJB05_38790"/>
</dbReference>
<accession>A0A5J9TV77</accession>
<gene>
    <name evidence="2" type="ORF">EJB05_38790</name>
</gene>
<keyword evidence="3" id="KW-1185">Reference proteome</keyword>
<feature type="non-terminal residue" evidence="2">
    <location>
        <position position="1"/>
    </location>
</feature>
<name>A0A5J9TV77_9POAL</name>
<feature type="region of interest" description="Disordered" evidence="1">
    <location>
        <begin position="107"/>
        <end position="145"/>
    </location>
</feature>
<dbReference type="EMBL" id="RWGY01000031">
    <property type="protein sequence ID" value="TVU15279.1"/>
    <property type="molecule type" value="Genomic_DNA"/>
</dbReference>
<reference evidence="2 3" key="1">
    <citation type="journal article" date="2019" name="Sci. Rep.">
        <title>A high-quality genome of Eragrostis curvula grass provides insights into Poaceae evolution and supports new strategies to enhance forage quality.</title>
        <authorList>
            <person name="Carballo J."/>
            <person name="Santos B.A.C.M."/>
            <person name="Zappacosta D."/>
            <person name="Garbus I."/>
            <person name="Selva J.P."/>
            <person name="Gallo C.A."/>
            <person name="Diaz A."/>
            <person name="Albertini E."/>
            <person name="Caccamo M."/>
            <person name="Echenique V."/>
        </authorList>
    </citation>
    <scope>NUCLEOTIDE SEQUENCE [LARGE SCALE GENOMIC DNA]</scope>
    <source>
        <strain evidence="3">cv. Victoria</strain>
        <tissue evidence="2">Leaf</tissue>
    </source>
</reference>
<organism evidence="2 3">
    <name type="scientific">Eragrostis curvula</name>
    <name type="common">weeping love grass</name>
    <dbReference type="NCBI Taxonomy" id="38414"/>
    <lineage>
        <taxon>Eukaryota</taxon>
        <taxon>Viridiplantae</taxon>
        <taxon>Streptophyta</taxon>
        <taxon>Embryophyta</taxon>
        <taxon>Tracheophyta</taxon>
        <taxon>Spermatophyta</taxon>
        <taxon>Magnoliopsida</taxon>
        <taxon>Liliopsida</taxon>
        <taxon>Poales</taxon>
        <taxon>Poaceae</taxon>
        <taxon>PACMAD clade</taxon>
        <taxon>Chloridoideae</taxon>
        <taxon>Eragrostideae</taxon>
        <taxon>Eragrostidinae</taxon>
        <taxon>Eragrostis</taxon>
    </lineage>
</organism>